<keyword evidence="3" id="KW-1185">Reference proteome</keyword>
<dbReference type="RefSeq" id="WP_237855978.1">
    <property type="nucleotide sequence ID" value="NZ_JAKLWS010000035.1"/>
</dbReference>
<evidence type="ECO:0000313" key="2">
    <source>
        <dbReference type="EMBL" id="MCG2590549.1"/>
    </source>
</evidence>
<feature type="coiled-coil region" evidence="1">
    <location>
        <begin position="1"/>
        <end position="93"/>
    </location>
</feature>
<sequence length="95" mass="11047">MSNKEAYKEKIRAQLDEWKAEADKLRARIKQKQAEGKIDSQKYLDELKVKQSKARAKLEELEDAGEDAWEDIKKGLEKATADLKETYSKAKRKFS</sequence>
<dbReference type="EMBL" id="JAKLWS010000035">
    <property type="protein sequence ID" value="MCG2590549.1"/>
    <property type="molecule type" value="Genomic_DNA"/>
</dbReference>
<proteinExistence type="predicted"/>
<name>A0ABS9KI82_9BACT</name>
<reference evidence="2" key="1">
    <citation type="submission" date="2022-01" db="EMBL/GenBank/DDBJ databases">
        <authorList>
            <person name="Wang Y."/>
        </authorList>
    </citation>
    <scope>NUCLEOTIDE SEQUENCE</scope>
    <source>
        <strain evidence="2">WB101</strain>
    </source>
</reference>
<evidence type="ECO:0000313" key="3">
    <source>
        <dbReference type="Proteomes" id="UP001165366"/>
    </source>
</evidence>
<comment type="caution">
    <text evidence="2">The sequence shown here is derived from an EMBL/GenBank/DDBJ whole genome shotgun (WGS) entry which is preliminary data.</text>
</comment>
<dbReference type="Proteomes" id="UP001165366">
    <property type="component" value="Unassembled WGS sequence"/>
</dbReference>
<accession>A0ABS9KI82</accession>
<gene>
    <name evidence="2" type="ORF">L6773_18385</name>
</gene>
<reference evidence="2" key="2">
    <citation type="submission" date="2024-05" db="EMBL/GenBank/DDBJ databases">
        <title>Rhodohalobacter halophilus gen. nov., sp. nov., a moderately halophilic member of the family Balneolaceae.</title>
        <authorList>
            <person name="Xia J."/>
        </authorList>
    </citation>
    <scope>NUCLEOTIDE SEQUENCE</scope>
    <source>
        <strain evidence="2">WB101</strain>
    </source>
</reference>
<evidence type="ECO:0000256" key="1">
    <source>
        <dbReference type="SAM" id="Coils"/>
    </source>
</evidence>
<evidence type="ECO:0008006" key="4">
    <source>
        <dbReference type="Google" id="ProtNLM"/>
    </source>
</evidence>
<protein>
    <recommendedName>
        <fullName evidence="4">Coiled coil domain-containing protein</fullName>
    </recommendedName>
</protein>
<organism evidence="2 3">
    <name type="scientific">Rhodohalobacter sulfatireducens</name>
    <dbReference type="NCBI Taxonomy" id="2911366"/>
    <lineage>
        <taxon>Bacteria</taxon>
        <taxon>Pseudomonadati</taxon>
        <taxon>Balneolota</taxon>
        <taxon>Balneolia</taxon>
        <taxon>Balneolales</taxon>
        <taxon>Balneolaceae</taxon>
        <taxon>Rhodohalobacter</taxon>
    </lineage>
</organism>
<keyword evidence="1" id="KW-0175">Coiled coil</keyword>